<dbReference type="GeneID" id="37264712"/>
<dbReference type="Proteomes" id="UP000245910">
    <property type="component" value="Chromosome IIII"/>
</dbReference>
<dbReference type="RefSeq" id="XP_025582780.1">
    <property type="nucleotide sequence ID" value="XM_025728410.2"/>
</dbReference>
<feature type="compositionally biased region" description="Polar residues" evidence="1">
    <location>
        <begin position="442"/>
        <end position="456"/>
    </location>
</feature>
<feature type="compositionally biased region" description="Low complexity" evidence="1">
    <location>
        <begin position="119"/>
        <end position="168"/>
    </location>
</feature>
<evidence type="ECO:0000256" key="1">
    <source>
        <dbReference type="SAM" id="MobiDB-lite"/>
    </source>
</evidence>
<accession>A0A2L2SSZ8</accession>
<feature type="region of interest" description="Disordered" evidence="1">
    <location>
        <begin position="118"/>
        <end position="279"/>
    </location>
</feature>
<feature type="compositionally biased region" description="Polar residues" evidence="1">
    <location>
        <begin position="247"/>
        <end position="270"/>
    </location>
</feature>
<organism evidence="2 3">
    <name type="scientific">Fusarium venenatum</name>
    <dbReference type="NCBI Taxonomy" id="56646"/>
    <lineage>
        <taxon>Eukaryota</taxon>
        <taxon>Fungi</taxon>
        <taxon>Dikarya</taxon>
        <taxon>Ascomycota</taxon>
        <taxon>Pezizomycotina</taxon>
        <taxon>Sordariomycetes</taxon>
        <taxon>Hypocreomycetidae</taxon>
        <taxon>Hypocreales</taxon>
        <taxon>Nectriaceae</taxon>
        <taxon>Fusarium</taxon>
    </lineage>
</organism>
<protein>
    <recommendedName>
        <fullName evidence="4">CYC8-general repressor of transcription</fullName>
    </recommendedName>
</protein>
<dbReference type="OrthoDB" id="2530523at2759"/>
<reference evidence="3" key="1">
    <citation type="submission" date="2014-10" db="EMBL/GenBank/DDBJ databases">
        <authorList>
            <person name="King R."/>
        </authorList>
    </citation>
    <scope>NUCLEOTIDE SEQUENCE [LARGE SCALE GENOMIC DNA]</scope>
    <source>
        <strain evidence="3">A3/5</strain>
    </source>
</reference>
<evidence type="ECO:0008006" key="4">
    <source>
        <dbReference type="Google" id="ProtNLM"/>
    </source>
</evidence>
<dbReference type="AlphaFoldDB" id="A0A2L2SSZ8"/>
<name>A0A2L2SSZ8_9HYPO</name>
<evidence type="ECO:0000313" key="3">
    <source>
        <dbReference type="Proteomes" id="UP000245910"/>
    </source>
</evidence>
<feature type="region of interest" description="Disordered" evidence="1">
    <location>
        <begin position="11"/>
        <end position="32"/>
    </location>
</feature>
<dbReference type="KEGG" id="fvn:FVRRES_13082"/>
<feature type="compositionally biased region" description="Low complexity" evidence="1">
    <location>
        <begin position="188"/>
        <end position="245"/>
    </location>
</feature>
<dbReference type="STRING" id="56646.A0A2L2SSZ8"/>
<evidence type="ECO:0000313" key="2">
    <source>
        <dbReference type="EMBL" id="CEI40391.1"/>
    </source>
</evidence>
<feature type="region of interest" description="Disordered" evidence="1">
    <location>
        <begin position="417"/>
        <end position="465"/>
    </location>
</feature>
<dbReference type="EMBL" id="LN649232">
    <property type="protein sequence ID" value="CEI40391.1"/>
    <property type="molecule type" value="Genomic_DNA"/>
</dbReference>
<proteinExistence type="predicted"/>
<keyword evidence="3" id="KW-1185">Reference proteome</keyword>
<sequence length="465" mass="50056">MYSAGYNFGNNAAPSFNNPAPQQQSGAQPAAQQMMYNQQQQFAGMAPQGGFNPGANPQMMTGGPGGMMPNAGMQHMAANGQMAGFQQQFPGNPYGQVVPSSVAPQSFAPNYMMGGGMQGFPMNQGGMPQQPHMMQRMQQQQQQQQQAQAQAQQQQQQQQAANAAGMGQVSTPQRPPSAVQGTPNNALPSQQGQFPTSQPPSQSQTPTNHQQQQQQQSQPPQLQQQQLQQPQGQMQGQVQQQQPPSAGLTTPQTPTFSSNQGQAVNGSSSAAVPLSPGTESRDKERFALLLDINHELLYESIQIQATQQELKKESAAAGNPGDKKEEETQLQHDYLQCMRRLQANLSYMAALADRKPEVKVPPCPAYLSAPSLNLSTKLRAPAIGGPEGTENSIDPVADREERNNSIKDLYSRLQAAFPGFDPKKEPTFRANTQGGQKPGNLMGNQASPTAQRTPKITNMGAPPMP</sequence>